<dbReference type="AlphaFoldDB" id="A0A538T171"/>
<feature type="chain" id="PRO_5022130127" evidence="1">
    <location>
        <begin position="33"/>
        <end position="194"/>
    </location>
</feature>
<dbReference type="EMBL" id="VBOW01000065">
    <property type="protein sequence ID" value="TMQ57380.1"/>
    <property type="molecule type" value="Genomic_DNA"/>
</dbReference>
<organism evidence="2 3">
    <name type="scientific">Eiseniibacteriota bacterium</name>
    <dbReference type="NCBI Taxonomy" id="2212470"/>
    <lineage>
        <taxon>Bacteria</taxon>
        <taxon>Candidatus Eiseniibacteriota</taxon>
    </lineage>
</organism>
<proteinExistence type="predicted"/>
<name>A0A538T171_UNCEI</name>
<sequence length="194" mass="20948">MRQSESRYRLPSAVALVFCPLLLLAATTAAWANPSPIPAGSKLVFNFNVIGYPATKSYGGDCGNGHRIFVNRDAKGAQVRVTNSTTDWSIVDCNATAGHQAVLATNQVGIYDIYVRILGKIGGNLHVCADTLSDFLNGETLCQVGTIDLTRGKGQSKFTLAPSAMFDASLVDLMWTVDANPDFRIAQFRVYSRP</sequence>
<evidence type="ECO:0000313" key="3">
    <source>
        <dbReference type="Proteomes" id="UP000316852"/>
    </source>
</evidence>
<gene>
    <name evidence="2" type="ORF">E6K76_10610</name>
</gene>
<evidence type="ECO:0000256" key="1">
    <source>
        <dbReference type="SAM" id="SignalP"/>
    </source>
</evidence>
<comment type="caution">
    <text evidence="2">The sequence shown here is derived from an EMBL/GenBank/DDBJ whole genome shotgun (WGS) entry which is preliminary data.</text>
</comment>
<evidence type="ECO:0000313" key="2">
    <source>
        <dbReference type="EMBL" id="TMQ57380.1"/>
    </source>
</evidence>
<keyword evidence="1" id="KW-0732">Signal</keyword>
<reference evidence="2 3" key="1">
    <citation type="journal article" date="2019" name="Nat. Microbiol.">
        <title>Mediterranean grassland soil C-N compound turnover is dependent on rainfall and depth, and is mediated by genomically divergent microorganisms.</title>
        <authorList>
            <person name="Diamond S."/>
            <person name="Andeer P.F."/>
            <person name="Li Z."/>
            <person name="Crits-Christoph A."/>
            <person name="Burstein D."/>
            <person name="Anantharaman K."/>
            <person name="Lane K.R."/>
            <person name="Thomas B.C."/>
            <person name="Pan C."/>
            <person name="Northen T.R."/>
            <person name="Banfield J.F."/>
        </authorList>
    </citation>
    <scope>NUCLEOTIDE SEQUENCE [LARGE SCALE GENOMIC DNA]</scope>
    <source>
        <strain evidence="2">WS_6</strain>
    </source>
</reference>
<dbReference type="Proteomes" id="UP000316852">
    <property type="component" value="Unassembled WGS sequence"/>
</dbReference>
<accession>A0A538T171</accession>
<feature type="signal peptide" evidence="1">
    <location>
        <begin position="1"/>
        <end position="32"/>
    </location>
</feature>
<protein>
    <submittedName>
        <fullName evidence="2">Uncharacterized protein</fullName>
    </submittedName>
</protein>